<organism evidence="2 3">
    <name type="scientific">Pleurodeles waltl</name>
    <name type="common">Iberian ribbed newt</name>
    <dbReference type="NCBI Taxonomy" id="8319"/>
    <lineage>
        <taxon>Eukaryota</taxon>
        <taxon>Metazoa</taxon>
        <taxon>Chordata</taxon>
        <taxon>Craniata</taxon>
        <taxon>Vertebrata</taxon>
        <taxon>Euteleostomi</taxon>
        <taxon>Amphibia</taxon>
        <taxon>Batrachia</taxon>
        <taxon>Caudata</taxon>
        <taxon>Salamandroidea</taxon>
        <taxon>Salamandridae</taxon>
        <taxon>Pleurodelinae</taxon>
        <taxon>Pleurodeles</taxon>
    </lineage>
</organism>
<protein>
    <submittedName>
        <fullName evidence="2">Uncharacterized protein</fullName>
    </submittedName>
</protein>
<accession>A0AAV7RP21</accession>
<feature type="region of interest" description="Disordered" evidence="1">
    <location>
        <begin position="1"/>
        <end position="49"/>
    </location>
</feature>
<name>A0AAV7RP21_PLEWA</name>
<reference evidence="2" key="1">
    <citation type="journal article" date="2022" name="bioRxiv">
        <title>Sequencing and chromosome-scale assembly of the giantPleurodeles waltlgenome.</title>
        <authorList>
            <person name="Brown T."/>
            <person name="Elewa A."/>
            <person name="Iarovenko S."/>
            <person name="Subramanian E."/>
            <person name="Araus A.J."/>
            <person name="Petzold A."/>
            <person name="Susuki M."/>
            <person name="Suzuki K.-i.T."/>
            <person name="Hayashi T."/>
            <person name="Toyoda A."/>
            <person name="Oliveira C."/>
            <person name="Osipova E."/>
            <person name="Leigh N.D."/>
            <person name="Simon A."/>
            <person name="Yun M.H."/>
        </authorList>
    </citation>
    <scope>NUCLEOTIDE SEQUENCE</scope>
    <source>
        <strain evidence="2">20211129_DDA</strain>
        <tissue evidence="2">Liver</tissue>
    </source>
</reference>
<proteinExistence type="predicted"/>
<dbReference type="Proteomes" id="UP001066276">
    <property type="component" value="Chromosome 5"/>
</dbReference>
<gene>
    <name evidence="2" type="ORF">NDU88_006786</name>
</gene>
<evidence type="ECO:0000256" key="1">
    <source>
        <dbReference type="SAM" id="MobiDB-lite"/>
    </source>
</evidence>
<evidence type="ECO:0000313" key="3">
    <source>
        <dbReference type="Proteomes" id="UP001066276"/>
    </source>
</evidence>
<keyword evidence="3" id="KW-1185">Reference proteome</keyword>
<dbReference type="EMBL" id="JANPWB010000009">
    <property type="protein sequence ID" value="KAJ1154029.1"/>
    <property type="molecule type" value="Genomic_DNA"/>
</dbReference>
<dbReference type="AlphaFoldDB" id="A0AAV7RP21"/>
<sequence>MALDHAPGNRGSPQAVDRTAWEKLPPEAPAARRLIKSGDRGPGTPLEREEIRLRHRAGRANTYNSILDAKQDGLQRRQQPMKKGEKPESFCFATNGVDEDWTVFRDVIYNTALALLDQNSHKHQDWFDDNDENIQKLLDEKHEAFRSLQQDATSVSKKSAYNSIQSKVQAKLREMQDSWLSKKAVEIQKYADSNNFKGFYDVLKTIYGPQSSGTSPLLCANVSTLFTD</sequence>
<evidence type="ECO:0000313" key="2">
    <source>
        <dbReference type="EMBL" id="KAJ1154029.1"/>
    </source>
</evidence>
<comment type="caution">
    <text evidence="2">The sequence shown here is derived from an EMBL/GenBank/DDBJ whole genome shotgun (WGS) entry which is preliminary data.</text>
</comment>